<name>A0A6M3KYB8_9ZZZZ</name>
<feature type="domain" description="DUF7736" evidence="1">
    <location>
        <begin position="26"/>
        <end position="65"/>
    </location>
</feature>
<sequence>MTREEAIAKHDSRWWESATAKEIVDVQLYEEFLCCPFGVFHKAMGEALGRPVYTHEFADQKALQEEYEGRREYDGILGSLERVAPGKPVIIVPAGGK</sequence>
<dbReference type="AlphaFoldDB" id="A0A6M3KYB8"/>
<gene>
    <name evidence="2" type="ORF">MM415B02115_0007</name>
</gene>
<evidence type="ECO:0000259" key="1">
    <source>
        <dbReference type="Pfam" id="PF24875"/>
    </source>
</evidence>
<dbReference type="InterPro" id="IPR056638">
    <property type="entry name" value="DUF7736"/>
</dbReference>
<reference evidence="2" key="1">
    <citation type="submission" date="2020-03" db="EMBL/GenBank/DDBJ databases">
        <title>The deep terrestrial virosphere.</title>
        <authorList>
            <person name="Holmfeldt K."/>
            <person name="Nilsson E."/>
            <person name="Simone D."/>
            <person name="Lopez-Fernandez M."/>
            <person name="Wu X."/>
            <person name="de Brujin I."/>
            <person name="Lundin D."/>
            <person name="Andersson A."/>
            <person name="Bertilsson S."/>
            <person name="Dopson M."/>
        </authorList>
    </citation>
    <scope>NUCLEOTIDE SEQUENCE</scope>
    <source>
        <strain evidence="2">MM415B02115</strain>
    </source>
</reference>
<proteinExistence type="predicted"/>
<evidence type="ECO:0000313" key="2">
    <source>
        <dbReference type="EMBL" id="QJA86205.1"/>
    </source>
</evidence>
<protein>
    <recommendedName>
        <fullName evidence="1">DUF7736 domain-containing protein</fullName>
    </recommendedName>
</protein>
<accession>A0A6M3KYB8</accession>
<dbReference type="Pfam" id="PF24875">
    <property type="entry name" value="DUF7736"/>
    <property type="match status" value="1"/>
</dbReference>
<organism evidence="2">
    <name type="scientific">viral metagenome</name>
    <dbReference type="NCBI Taxonomy" id="1070528"/>
    <lineage>
        <taxon>unclassified sequences</taxon>
        <taxon>metagenomes</taxon>
        <taxon>organismal metagenomes</taxon>
    </lineage>
</organism>
<dbReference type="EMBL" id="MT142622">
    <property type="protein sequence ID" value="QJA86205.1"/>
    <property type="molecule type" value="Genomic_DNA"/>
</dbReference>